<feature type="region of interest" description="Disordered" evidence="1">
    <location>
        <begin position="1"/>
        <end position="25"/>
    </location>
</feature>
<sequence>MSDAGRKDFTDKAAEAIKPDSEKSYLEQAKETITDYADKAASYLQSDKDKGVAQNVSDNVSKGQDKSTSSGKSFSESAGEYLGEAKEKLGEYTQKGSKEASDAKADLQKKFEK</sequence>
<dbReference type="Pfam" id="PF04119">
    <property type="entry name" value="HSP9_HSP12"/>
    <property type="match status" value="1"/>
</dbReference>
<dbReference type="OrthoDB" id="2348401at2759"/>
<dbReference type="Gene3D" id="6.10.280.100">
    <property type="match status" value="1"/>
</dbReference>
<dbReference type="InterPro" id="IPR007250">
    <property type="entry name" value="HSP9_HSP12"/>
</dbReference>
<dbReference type="SUPFAM" id="SSF58113">
    <property type="entry name" value="Apolipoprotein A-I"/>
    <property type="match status" value="1"/>
</dbReference>
<dbReference type="EMBL" id="LXPE01000028">
    <property type="protein sequence ID" value="OBA25996.1"/>
    <property type="molecule type" value="Genomic_DNA"/>
</dbReference>
<evidence type="ECO:0000256" key="1">
    <source>
        <dbReference type="SAM" id="MobiDB-lite"/>
    </source>
</evidence>
<evidence type="ECO:0000313" key="3">
    <source>
        <dbReference type="Proteomes" id="UP000092321"/>
    </source>
</evidence>
<dbReference type="PIRSF" id="PIRSF002590">
    <property type="entry name" value="HSP9/HSP12_fun"/>
    <property type="match status" value="1"/>
</dbReference>
<dbReference type="Proteomes" id="UP000092321">
    <property type="component" value="Unassembled WGS sequence"/>
</dbReference>
<evidence type="ECO:0000313" key="2">
    <source>
        <dbReference type="EMBL" id="OBA25996.1"/>
    </source>
</evidence>
<organism evidence="2 3">
    <name type="scientific">Hanseniaspora valbyensis NRRL Y-1626</name>
    <dbReference type="NCBI Taxonomy" id="766949"/>
    <lineage>
        <taxon>Eukaryota</taxon>
        <taxon>Fungi</taxon>
        <taxon>Dikarya</taxon>
        <taxon>Ascomycota</taxon>
        <taxon>Saccharomycotina</taxon>
        <taxon>Saccharomycetes</taxon>
        <taxon>Saccharomycodales</taxon>
        <taxon>Saccharomycodaceae</taxon>
        <taxon>Hanseniaspora</taxon>
    </lineage>
</organism>
<reference evidence="3" key="1">
    <citation type="journal article" date="2016" name="Proc. Natl. Acad. Sci. U.S.A.">
        <title>Comparative genomics of biotechnologically important yeasts.</title>
        <authorList>
            <person name="Riley R."/>
            <person name="Haridas S."/>
            <person name="Wolfe K.H."/>
            <person name="Lopes M.R."/>
            <person name="Hittinger C.T."/>
            <person name="Goeker M."/>
            <person name="Salamov A.A."/>
            <person name="Wisecaver J.H."/>
            <person name="Long T.M."/>
            <person name="Calvey C.H."/>
            <person name="Aerts A.L."/>
            <person name="Barry K.W."/>
            <person name="Choi C."/>
            <person name="Clum A."/>
            <person name="Coughlan A.Y."/>
            <person name="Deshpande S."/>
            <person name="Douglass A.P."/>
            <person name="Hanson S.J."/>
            <person name="Klenk H.-P."/>
            <person name="LaButti K.M."/>
            <person name="Lapidus A."/>
            <person name="Lindquist E.A."/>
            <person name="Lipzen A.M."/>
            <person name="Meier-Kolthoff J.P."/>
            <person name="Ohm R.A."/>
            <person name="Otillar R.P."/>
            <person name="Pangilinan J.L."/>
            <person name="Peng Y."/>
            <person name="Rokas A."/>
            <person name="Rosa C.A."/>
            <person name="Scheuner C."/>
            <person name="Sibirny A.A."/>
            <person name="Slot J.C."/>
            <person name="Stielow J.B."/>
            <person name="Sun H."/>
            <person name="Kurtzman C.P."/>
            <person name="Blackwell M."/>
            <person name="Grigoriev I.V."/>
            <person name="Jeffries T.W."/>
        </authorList>
    </citation>
    <scope>NUCLEOTIDE SEQUENCE [LARGE SCALE GENOMIC DNA]</scope>
    <source>
        <strain evidence="3">NRRL Y-1626</strain>
    </source>
</reference>
<comment type="caution">
    <text evidence="2">The sequence shown here is derived from an EMBL/GenBank/DDBJ whole genome shotgun (WGS) entry which is preliminary data.</text>
</comment>
<name>A0A1B7TB72_9ASCO</name>
<dbReference type="AlphaFoldDB" id="A0A1B7TB72"/>
<feature type="compositionally biased region" description="Basic and acidic residues" evidence="1">
    <location>
        <begin position="83"/>
        <end position="113"/>
    </location>
</feature>
<gene>
    <name evidence="2" type="ORF">HANVADRAFT_53488</name>
</gene>
<accession>A0A1B7TB72</accession>
<feature type="compositionally biased region" description="Low complexity" evidence="1">
    <location>
        <begin position="67"/>
        <end position="77"/>
    </location>
</feature>
<protein>
    <submittedName>
        <fullName evidence="2">Lg-Hsp12p</fullName>
    </submittedName>
</protein>
<feature type="region of interest" description="Disordered" evidence="1">
    <location>
        <begin position="45"/>
        <end position="113"/>
    </location>
</feature>
<keyword evidence="3" id="KW-1185">Reference proteome</keyword>
<proteinExistence type="predicted"/>